<evidence type="ECO:0000256" key="1">
    <source>
        <dbReference type="SAM" id="MobiDB-lite"/>
    </source>
</evidence>
<name>A0AAV1ECF0_OLDCO</name>
<feature type="compositionally biased region" description="Basic and acidic residues" evidence="1">
    <location>
        <begin position="368"/>
        <end position="385"/>
    </location>
</feature>
<organism evidence="2 3">
    <name type="scientific">Oldenlandia corymbosa var. corymbosa</name>
    <dbReference type="NCBI Taxonomy" id="529605"/>
    <lineage>
        <taxon>Eukaryota</taxon>
        <taxon>Viridiplantae</taxon>
        <taxon>Streptophyta</taxon>
        <taxon>Embryophyta</taxon>
        <taxon>Tracheophyta</taxon>
        <taxon>Spermatophyta</taxon>
        <taxon>Magnoliopsida</taxon>
        <taxon>eudicotyledons</taxon>
        <taxon>Gunneridae</taxon>
        <taxon>Pentapetalae</taxon>
        <taxon>asterids</taxon>
        <taxon>lamiids</taxon>
        <taxon>Gentianales</taxon>
        <taxon>Rubiaceae</taxon>
        <taxon>Rubioideae</taxon>
        <taxon>Spermacoceae</taxon>
        <taxon>Hedyotis-Oldenlandia complex</taxon>
        <taxon>Oldenlandia</taxon>
    </lineage>
</organism>
<proteinExistence type="predicted"/>
<accession>A0AAV1ECF0</accession>
<keyword evidence="3" id="KW-1185">Reference proteome</keyword>
<protein>
    <submittedName>
        <fullName evidence="2">OLC1v1018738C1</fullName>
    </submittedName>
</protein>
<feature type="region of interest" description="Disordered" evidence="1">
    <location>
        <begin position="504"/>
        <end position="523"/>
    </location>
</feature>
<feature type="compositionally biased region" description="Polar residues" evidence="1">
    <location>
        <begin position="388"/>
        <end position="398"/>
    </location>
</feature>
<gene>
    <name evidence="2" type="ORF">OLC1_LOCUS23435</name>
</gene>
<dbReference type="PANTHER" id="PTHR31973">
    <property type="entry name" value="POLYPROTEIN, PUTATIVE-RELATED"/>
    <property type="match status" value="1"/>
</dbReference>
<dbReference type="AlphaFoldDB" id="A0AAV1ECF0"/>
<dbReference type="Proteomes" id="UP001161247">
    <property type="component" value="Chromosome 9"/>
</dbReference>
<feature type="region of interest" description="Disordered" evidence="1">
    <location>
        <begin position="533"/>
        <end position="580"/>
    </location>
</feature>
<feature type="region of interest" description="Disordered" evidence="1">
    <location>
        <begin position="58"/>
        <end position="94"/>
    </location>
</feature>
<evidence type="ECO:0000313" key="2">
    <source>
        <dbReference type="EMBL" id="CAI9117360.1"/>
    </source>
</evidence>
<feature type="region of interest" description="Disordered" evidence="1">
    <location>
        <begin position="365"/>
        <end position="398"/>
    </location>
</feature>
<sequence>MANRIGLGEKLKFYYVTEENEVELISDDWDLEPARGHALAEDRWLELYALEVEVEGKDGEAAGKASAKANKGDDFDNDANEWSDKDSEYNSEFDDQDYAENVGESEATWGVEDSNIEAAATVAQGIGKMKLVGSSSRNQQEGSSKIPEISKSMGELTHTGAGDVDESEDERIGGRLRDLNLTIPDSDDDFESLHELDEEDGTIRVNKFVPKHICSWVKYNPCLISSWIALRAAELIKEQPTIKPRDFKKTVKERYNIDMTRDQAYKARKKAIKAVLGNQDDQFKKLRGFWHELLRIYKRCYEPFIYPLREETDWEWDKVVEPPILPPIRQKVKGRPTTKRRRSTAEILVNQENKEYKLSKKGQRNHCSKCDRRGHNVRSCKDPPRNDLGQTSENYPQENLSTEVHDLGQTSGNRRQKNFWKCKITHIVPVSDGLCNTEVQYDADLSLQTLNLDSIIDLDVELWQDTAEVEINKHAAPESADNVGKQKLDHDVAVLQYTDELIRPMTHMGSNPPKRSDKATRGEVPVIIIPEKQARRNVVHTNPTQKTKKRKVKATSSSQAEKRVRRSVKEPTQRKSSSQAAIKLVDENIDEDPTTDKVQTKKSFRETFGLPNAPSPVHNPLECKNDKEFAANAIAQFKKLQANVHKLLGDVPHVKSSKALYDLYQGPQCFDGKGKRFEGNFSTKSIQK</sequence>
<reference evidence="2" key="1">
    <citation type="submission" date="2023-03" db="EMBL/GenBank/DDBJ databases">
        <authorList>
            <person name="Julca I."/>
        </authorList>
    </citation>
    <scope>NUCLEOTIDE SEQUENCE</scope>
</reference>
<dbReference type="EMBL" id="OX459126">
    <property type="protein sequence ID" value="CAI9117360.1"/>
    <property type="molecule type" value="Genomic_DNA"/>
</dbReference>
<dbReference type="PANTHER" id="PTHR31973:SF187">
    <property type="entry name" value="MUTATOR TRANSPOSASE MUDRA PROTEIN"/>
    <property type="match status" value="1"/>
</dbReference>
<evidence type="ECO:0000313" key="3">
    <source>
        <dbReference type="Proteomes" id="UP001161247"/>
    </source>
</evidence>